<dbReference type="InterPro" id="IPR017850">
    <property type="entry name" value="Alkaline_phosphatase_core_sf"/>
</dbReference>
<dbReference type="PANTHER" id="PTHR43108">
    <property type="entry name" value="N-ACETYLGLUCOSAMINE-6-SULFATASE FAMILY MEMBER"/>
    <property type="match status" value="1"/>
</dbReference>
<sequence>MKWDSAATLTTAFLALRVGADPSSKPKPNIIMVMTDDQDLHLDSIEHMPTLQKLLGQRGTTFTNHWAHNTNITAVRYPGGNYDKWRASEMDSEYLPKWLNDAGYSTNYISKFLNGHNLLNYNPPPKAWTRDRRAARPLYNGEHPVNYPGWHQTDIVRIKAVERLKQLSKDQDKPLFYWISLTAPHTVPPVNGPSDNMPQPRHKDLFPDLVLPKKGNWNPSDEYAKQKVNWVGRTAPLNESMLAETELLYKTRIKSLQGIDEIIEDVVATLE</sequence>
<keyword evidence="2" id="KW-0732">Signal</keyword>
<evidence type="ECO:0000313" key="5">
    <source>
        <dbReference type="RefSeq" id="XP_030977849.1"/>
    </source>
</evidence>
<dbReference type="GeneID" id="41964080"/>
<evidence type="ECO:0000259" key="3">
    <source>
        <dbReference type="Pfam" id="PF00884"/>
    </source>
</evidence>
<name>A0A6P8ASI4_PYRGI</name>
<dbReference type="GO" id="GO:0005539">
    <property type="term" value="F:glycosaminoglycan binding"/>
    <property type="evidence" value="ECO:0007669"/>
    <property type="project" value="TreeGrafter"/>
</dbReference>
<dbReference type="InterPro" id="IPR000917">
    <property type="entry name" value="Sulfatase_N"/>
</dbReference>
<dbReference type="AlphaFoldDB" id="A0A6P8ASI4"/>
<dbReference type="KEGG" id="pgri:PgNI_09185"/>
<proteinExistence type="inferred from homology"/>
<feature type="chain" id="PRO_5027768634" description="Sulfatase N-terminal domain-containing protein" evidence="2">
    <location>
        <begin position="21"/>
        <end position="271"/>
    </location>
</feature>
<evidence type="ECO:0000313" key="4">
    <source>
        <dbReference type="Proteomes" id="UP000515153"/>
    </source>
</evidence>
<dbReference type="GO" id="GO:0008449">
    <property type="term" value="F:N-acetylglucosamine-6-sulfatase activity"/>
    <property type="evidence" value="ECO:0007669"/>
    <property type="project" value="TreeGrafter"/>
</dbReference>
<dbReference type="Pfam" id="PF00884">
    <property type="entry name" value="Sulfatase"/>
    <property type="match status" value="1"/>
</dbReference>
<reference evidence="5" key="3">
    <citation type="submission" date="2025-08" db="UniProtKB">
        <authorList>
            <consortium name="RefSeq"/>
        </authorList>
    </citation>
    <scope>IDENTIFICATION</scope>
    <source>
        <strain evidence="5">NI907</strain>
    </source>
</reference>
<reference evidence="5" key="2">
    <citation type="submission" date="2019-10" db="EMBL/GenBank/DDBJ databases">
        <authorList>
            <consortium name="NCBI Genome Project"/>
        </authorList>
    </citation>
    <scope>NUCLEOTIDE SEQUENCE</scope>
    <source>
        <strain evidence="5">NI907</strain>
    </source>
</reference>
<keyword evidence="4" id="KW-1185">Reference proteome</keyword>
<gene>
    <name evidence="5" type="ORF">PgNI_09185</name>
</gene>
<reference evidence="5" key="1">
    <citation type="journal article" date="2019" name="Mol. Biol. Evol.">
        <title>Blast fungal genomes show frequent chromosomal changes, gene gains and losses, and effector gene turnover.</title>
        <authorList>
            <person name="Gomez Luciano L.B."/>
            <person name="Jason Tsai I."/>
            <person name="Chuma I."/>
            <person name="Tosa Y."/>
            <person name="Chen Y.H."/>
            <person name="Li J.Y."/>
            <person name="Li M.Y."/>
            <person name="Jade Lu M.Y."/>
            <person name="Nakayashiki H."/>
            <person name="Li W.H."/>
        </authorList>
    </citation>
    <scope>NUCLEOTIDE SEQUENCE</scope>
    <source>
        <strain evidence="5">NI907</strain>
    </source>
</reference>
<evidence type="ECO:0000256" key="2">
    <source>
        <dbReference type="SAM" id="SignalP"/>
    </source>
</evidence>
<feature type="domain" description="Sulfatase N-terminal" evidence="3">
    <location>
        <begin position="28"/>
        <end position="270"/>
    </location>
</feature>
<feature type="signal peptide" evidence="2">
    <location>
        <begin position="1"/>
        <end position="20"/>
    </location>
</feature>
<organism evidence="4 5">
    <name type="scientific">Pyricularia grisea</name>
    <name type="common">Crabgrass-specific blast fungus</name>
    <name type="synonym">Magnaporthe grisea</name>
    <dbReference type="NCBI Taxonomy" id="148305"/>
    <lineage>
        <taxon>Eukaryota</taxon>
        <taxon>Fungi</taxon>
        <taxon>Dikarya</taxon>
        <taxon>Ascomycota</taxon>
        <taxon>Pezizomycotina</taxon>
        <taxon>Sordariomycetes</taxon>
        <taxon>Sordariomycetidae</taxon>
        <taxon>Magnaporthales</taxon>
        <taxon>Pyriculariaceae</taxon>
        <taxon>Pyricularia</taxon>
    </lineage>
</organism>
<dbReference type="SUPFAM" id="SSF53649">
    <property type="entry name" value="Alkaline phosphatase-like"/>
    <property type="match status" value="1"/>
</dbReference>
<dbReference type="Proteomes" id="UP000515153">
    <property type="component" value="Unplaced"/>
</dbReference>
<accession>A0A6P8ASI4</accession>
<dbReference type="RefSeq" id="XP_030977849.1">
    <property type="nucleotide sequence ID" value="XM_031129172.1"/>
</dbReference>
<dbReference type="PANTHER" id="PTHR43108:SF8">
    <property type="entry name" value="SD21168P"/>
    <property type="match status" value="1"/>
</dbReference>
<comment type="similarity">
    <text evidence="1">Belongs to the sulfatase family.</text>
</comment>
<evidence type="ECO:0000256" key="1">
    <source>
        <dbReference type="ARBA" id="ARBA00008779"/>
    </source>
</evidence>
<protein>
    <recommendedName>
        <fullName evidence="3">Sulfatase N-terminal domain-containing protein</fullName>
    </recommendedName>
</protein>
<dbReference type="Gene3D" id="3.40.720.10">
    <property type="entry name" value="Alkaline Phosphatase, subunit A"/>
    <property type="match status" value="1"/>
</dbReference>